<accession>A0A4Q2S0G3</accession>
<evidence type="ECO:0000256" key="1">
    <source>
        <dbReference type="SAM" id="MobiDB-lite"/>
    </source>
</evidence>
<comment type="caution">
    <text evidence="3">The sequence shown here is derived from an EMBL/GenBank/DDBJ whole genome shotgun (WGS) entry which is preliminary data.</text>
</comment>
<protein>
    <submittedName>
        <fullName evidence="3">Uncharacterized protein</fullName>
    </submittedName>
</protein>
<proteinExistence type="predicted"/>
<dbReference type="OrthoDB" id="3790893at2"/>
<keyword evidence="2" id="KW-1133">Transmembrane helix</keyword>
<organism evidence="3 4">
    <name type="scientific">Nocardioides oleivorans</name>
    <dbReference type="NCBI Taxonomy" id="273676"/>
    <lineage>
        <taxon>Bacteria</taxon>
        <taxon>Bacillati</taxon>
        <taxon>Actinomycetota</taxon>
        <taxon>Actinomycetes</taxon>
        <taxon>Propionibacteriales</taxon>
        <taxon>Nocardioidaceae</taxon>
        <taxon>Nocardioides</taxon>
    </lineage>
</organism>
<feature type="transmembrane region" description="Helical" evidence="2">
    <location>
        <begin position="169"/>
        <end position="189"/>
    </location>
</feature>
<keyword evidence="4" id="KW-1185">Reference proteome</keyword>
<feature type="transmembrane region" description="Helical" evidence="2">
    <location>
        <begin position="113"/>
        <end position="135"/>
    </location>
</feature>
<evidence type="ECO:0000313" key="3">
    <source>
        <dbReference type="EMBL" id="RYB93845.1"/>
    </source>
</evidence>
<name>A0A4Q2S0G3_9ACTN</name>
<feature type="region of interest" description="Disordered" evidence="1">
    <location>
        <begin position="1"/>
        <end position="68"/>
    </location>
</feature>
<keyword evidence="2" id="KW-0812">Transmembrane</keyword>
<feature type="compositionally biased region" description="Low complexity" evidence="1">
    <location>
        <begin position="36"/>
        <end position="49"/>
    </location>
</feature>
<feature type="compositionally biased region" description="Basic and acidic residues" evidence="1">
    <location>
        <begin position="1"/>
        <end position="13"/>
    </location>
</feature>
<feature type="transmembrane region" description="Helical" evidence="2">
    <location>
        <begin position="147"/>
        <end position="163"/>
    </location>
</feature>
<dbReference type="EMBL" id="SDWT01000001">
    <property type="protein sequence ID" value="RYB93845.1"/>
    <property type="molecule type" value="Genomic_DNA"/>
</dbReference>
<gene>
    <name evidence="3" type="ORF">EUA93_05410</name>
</gene>
<feature type="transmembrane region" description="Helical" evidence="2">
    <location>
        <begin position="78"/>
        <end position="101"/>
    </location>
</feature>
<reference evidence="3 4" key="1">
    <citation type="submission" date="2019-01" db="EMBL/GenBank/DDBJ databases">
        <title>Novel species of Nocardioides.</title>
        <authorList>
            <person name="Liu Q."/>
            <person name="Xin Y.-H."/>
        </authorList>
    </citation>
    <scope>NUCLEOTIDE SEQUENCE [LARGE SCALE GENOMIC DNA]</scope>
    <source>
        <strain evidence="3 4">CGMCC 4.6882</strain>
    </source>
</reference>
<evidence type="ECO:0000313" key="4">
    <source>
        <dbReference type="Proteomes" id="UP000294071"/>
    </source>
</evidence>
<sequence length="209" mass="21274">MAPDRGEPDDRPSLEMPSFSLRRKKEQAVEPDSEPAAEQVPAEAPTVVETAEQTIDASPVAPAEPRPRRELPALSGPVAAVAAGLAVGVLAVLLTWLAGVACDAGRGTSSCGGAIGFPVLVVVLALLAWTGTVLLRALGVADAGSTSLLAVGVLAVLVMFFLLGSLDEWWTAVAVPVLAAASYTGSWALTNAVADPGPDGPEPGSYDVR</sequence>
<dbReference type="Proteomes" id="UP000294071">
    <property type="component" value="Unassembled WGS sequence"/>
</dbReference>
<dbReference type="AlphaFoldDB" id="A0A4Q2S0G3"/>
<evidence type="ECO:0000256" key="2">
    <source>
        <dbReference type="SAM" id="Phobius"/>
    </source>
</evidence>
<dbReference type="RefSeq" id="WP_129399202.1">
    <property type="nucleotide sequence ID" value="NZ_SDWT01000001.1"/>
</dbReference>
<keyword evidence="2" id="KW-0472">Membrane</keyword>